<accession>A0A0A9CNV4</accession>
<evidence type="ECO:0000313" key="1">
    <source>
        <dbReference type="EMBL" id="JAD77286.1"/>
    </source>
</evidence>
<dbReference type="EMBL" id="GBRH01220609">
    <property type="protein sequence ID" value="JAD77286.1"/>
    <property type="molecule type" value="Transcribed_RNA"/>
</dbReference>
<protein>
    <submittedName>
        <fullName evidence="1">Uncharacterized protein</fullName>
    </submittedName>
</protein>
<proteinExistence type="predicted"/>
<name>A0A0A9CNV4_ARUDO</name>
<organism evidence="1">
    <name type="scientific">Arundo donax</name>
    <name type="common">Giant reed</name>
    <name type="synonym">Donax arundinaceus</name>
    <dbReference type="NCBI Taxonomy" id="35708"/>
    <lineage>
        <taxon>Eukaryota</taxon>
        <taxon>Viridiplantae</taxon>
        <taxon>Streptophyta</taxon>
        <taxon>Embryophyta</taxon>
        <taxon>Tracheophyta</taxon>
        <taxon>Spermatophyta</taxon>
        <taxon>Magnoliopsida</taxon>
        <taxon>Liliopsida</taxon>
        <taxon>Poales</taxon>
        <taxon>Poaceae</taxon>
        <taxon>PACMAD clade</taxon>
        <taxon>Arundinoideae</taxon>
        <taxon>Arundineae</taxon>
        <taxon>Arundo</taxon>
    </lineage>
</organism>
<reference evidence="1" key="2">
    <citation type="journal article" date="2015" name="Data Brief">
        <title>Shoot transcriptome of the giant reed, Arundo donax.</title>
        <authorList>
            <person name="Barrero R.A."/>
            <person name="Guerrero F.D."/>
            <person name="Moolhuijzen P."/>
            <person name="Goolsby J.A."/>
            <person name="Tidwell J."/>
            <person name="Bellgard S.E."/>
            <person name="Bellgard M.I."/>
        </authorList>
    </citation>
    <scope>NUCLEOTIDE SEQUENCE</scope>
    <source>
        <tissue evidence="1">Shoot tissue taken approximately 20 cm above the soil surface</tissue>
    </source>
</reference>
<reference evidence="1" key="1">
    <citation type="submission" date="2014-09" db="EMBL/GenBank/DDBJ databases">
        <authorList>
            <person name="Magalhaes I.L.F."/>
            <person name="Oliveira U."/>
            <person name="Santos F.R."/>
            <person name="Vidigal T.H.D.A."/>
            <person name="Brescovit A.D."/>
            <person name="Santos A.J."/>
        </authorList>
    </citation>
    <scope>NUCLEOTIDE SEQUENCE</scope>
    <source>
        <tissue evidence="1">Shoot tissue taken approximately 20 cm above the soil surface</tissue>
    </source>
</reference>
<dbReference type="AlphaFoldDB" id="A0A0A9CNV4"/>
<sequence length="74" mass="8346">MLPCPICCRADPKLLQRGLSFWSHTSDAMLVQLHASEHAKSPHQLGSNQCPSQIPIFPQEYPWNKLWSFPLGCA</sequence>